<dbReference type="UniPathway" id="UPA00601">
    <property type="reaction ID" value="UER00295"/>
</dbReference>
<dbReference type="KEGG" id="dtm:BJL86_0913"/>
<dbReference type="Gene3D" id="3.20.20.70">
    <property type="entry name" value="Aldolase class I"/>
    <property type="match status" value="1"/>
</dbReference>
<dbReference type="InterPro" id="IPR046342">
    <property type="entry name" value="CBS_dom_sf"/>
</dbReference>
<feature type="active site" description="Thioimidate intermediate" evidence="13 14">
    <location>
        <position position="320"/>
    </location>
</feature>
<feature type="binding site" evidence="13 15">
    <location>
        <position position="318"/>
    </location>
    <ligand>
        <name>IMP</name>
        <dbReference type="ChEBI" id="CHEBI:58053"/>
    </ligand>
</feature>
<evidence type="ECO:0000256" key="10">
    <source>
        <dbReference type="ARBA" id="ARBA00023027"/>
    </source>
</evidence>
<feature type="binding site" evidence="13">
    <location>
        <position position="263"/>
    </location>
    <ligand>
        <name>NAD(+)</name>
        <dbReference type="ChEBI" id="CHEBI:57540"/>
    </ligand>
</feature>
<comment type="similarity">
    <text evidence="2 13 19">Belongs to the IMPDH/GMPR family.</text>
</comment>
<dbReference type="CDD" id="cd00381">
    <property type="entry name" value="IMPDH"/>
    <property type="match status" value="1"/>
</dbReference>
<feature type="binding site" evidence="13 15">
    <location>
        <begin position="400"/>
        <end position="404"/>
    </location>
    <ligand>
        <name>IMP</name>
        <dbReference type="ChEBI" id="CHEBI:58053"/>
    </ligand>
</feature>
<feature type="binding site" description="in other chain" evidence="13 17">
    <location>
        <position position="320"/>
    </location>
    <ligand>
        <name>K(+)</name>
        <dbReference type="ChEBI" id="CHEBI:29103"/>
        <note>ligand shared between two tetrameric partners</note>
    </ligand>
</feature>
<accession>A0A173LHA5</accession>
<feature type="binding site" evidence="13 16">
    <location>
        <begin position="313"/>
        <end position="315"/>
    </location>
    <ligand>
        <name>NAD(+)</name>
        <dbReference type="ChEBI" id="CHEBI:57540"/>
    </ligand>
</feature>
<evidence type="ECO:0000256" key="9">
    <source>
        <dbReference type="ARBA" id="ARBA00023002"/>
    </source>
</evidence>
<dbReference type="InterPro" id="IPR015875">
    <property type="entry name" value="IMP_DH/GMP_Rdtase_CS"/>
</dbReference>
<feature type="binding site" description="in other chain" evidence="13 17">
    <location>
        <position position="317"/>
    </location>
    <ligand>
        <name>K(+)</name>
        <dbReference type="ChEBI" id="CHEBI:29103"/>
        <note>ligand shared between two tetrameric partners</note>
    </ligand>
</feature>
<feature type="active site" description="Proton acceptor" evidence="13 14">
    <location>
        <position position="422"/>
    </location>
</feature>
<evidence type="ECO:0000256" key="1">
    <source>
        <dbReference type="ARBA" id="ARBA00001958"/>
    </source>
</evidence>
<comment type="catalytic activity">
    <reaction evidence="12 13 20">
        <text>IMP + NAD(+) + H2O = XMP + NADH + H(+)</text>
        <dbReference type="Rhea" id="RHEA:11708"/>
        <dbReference type="ChEBI" id="CHEBI:15377"/>
        <dbReference type="ChEBI" id="CHEBI:15378"/>
        <dbReference type="ChEBI" id="CHEBI:57464"/>
        <dbReference type="ChEBI" id="CHEBI:57540"/>
        <dbReference type="ChEBI" id="CHEBI:57945"/>
        <dbReference type="ChEBI" id="CHEBI:58053"/>
        <dbReference type="EC" id="1.1.1.205"/>
    </reaction>
</comment>
<dbReference type="Pfam" id="PF00571">
    <property type="entry name" value="CBS"/>
    <property type="match status" value="2"/>
</dbReference>
<dbReference type="Proteomes" id="UP000186104">
    <property type="component" value="Chromosome"/>
</dbReference>
<dbReference type="OrthoDB" id="9805398at2"/>
<evidence type="ECO:0000256" key="16">
    <source>
        <dbReference type="PIRSR" id="PIRSR000130-3"/>
    </source>
</evidence>
<dbReference type="SMART" id="SM00116">
    <property type="entry name" value="CBS"/>
    <property type="match status" value="2"/>
</dbReference>
<keyword evidence="9 13" id="KW-0560">Oxidoreductase</keyword>
<dbReference type="InterPro" id="IPR000644">
    <property type="entry name" value="CBS_dom"/>
</dbReference>
<feature type="binding site" evidence="13">
    <location>
        <position position="492"/>
    </location>
    <ligand>
        <name>K(+)</name>
        <dbReference type="ChEBI" id="CHEBI:29103"/>
        <note>ligand shared between two tetrameric partners</note>
    </ligand>
</feature>
<evidence type="ECO:0000256" key="18">
    <source>
        <dbReference type="PROSITE-ProRule" id="PRU00703"/>
    </source>
</evidence>
<comment type="activity regulation">
    <text evidence="13">Mycophenolic acid (MPA) is a non-competitive inhibitor that prevents formation of the closed enzyme conformation by binding to the same site as the amobile flap. In contrast, mizoribine monophosphate (MZP) is a competitive inhibitor that induces the closed conformation. MPA is a potent inhibitor of mammalian IMPDHs but a poor inhibitor of the bacterial enzymes. MZP is a more potent inhibitor of bacterial IMPDH.</text>
</comment>
<evidence type="ECO:0000256" key="12">
    <source>
        <dbReference type="ARBA" id="ARBA00048028"/>
    </source>
</evidence>
<keyword evidence="5" id="KW-0677">Repeat</keyword>
<comment type="caution">
    <text evidence="13">Lacks conserved residue(s) required for the propagation of feature annotation.</text>
</comment>
<dbReference type="GO" id="GO:0006177">
    <property type="term" value="P:GMP biosynthetic process"/>
    <property type="evidence" value="ECO:0007669"/>
    <property type="project" value="UniProtKB-UniRule"/>
</dbReference>
<keyword evidence="6 13" id="KW-0332">GMP biosynthesis</keyword>
<name>A0A173LHA5_9ACTN</name>
<evidence type="ECO:0000256" key="5">
    <source>
        <dbReference type="ARBA" id="ARBA00022737"/>
    </source>
</evidence>
<dbReference type="GO" id="GO:0003938">
    <property type="term" value="F:IMP dehydrogenase activity"/>
    <property type="evidence" value="ECO:0007669"/>
    <property type="project" value="UniProtKB-UniRule"/>
</dbReference>
<evidence type="ECO:0000256" key="8">
    <source>
        <dbReference type="ARBA" id="ARBA00022958"/>
    </source>
</evidence>
<sequence>MAVDQASGAIRTGGDDPDKIAMMGLTFDDVLLVPAESNVVPSDVDTSTQLTREISLRIPILSSAMDTVTESRMAIAMARQGGLGVLHRNLSASDQATQVEIVKRSEAGMVTDPVTASPSDTLAEVDEKCARFRISGLPVADEQGRLVGIITNRDMRFEVDMSRRVEDVMTTAPLVTAQKGVTADAALGLLRRHKIEKLPIVDGDGKLTGLITVKDFAKTDEYPDATKDADGRLMVSAAVGTGADSFQRAASLADAGVDALVVDTAHAHNNNALQMVSDIKANFPGVQIIGGNLATRAAAQAMIDAGADAIKVGIGPGSICTTRVVAGVGAPQITAIMEAAAAAKKAGVPVIADGGMQYSGDFAKAIAAGASVAMFGSLLAGTREAPGDLILVDGKQYKTYRGMGSMGAMKGRAGDKSYSKDRYFQDNVLSEEKLVPEGIEGRVPFRGEVSQVVHQLVGGLRAAMGYTGARTVADLQRAQFVQISPAGLRESHPHAIQITTEAPNYRAR</sequence>
<dbReference type="RefSeq" id="WP_067473992.1">
    <property type="nucleotide sequence ID" value="NZ_CP015961.1"/>
</dbReference>
<feature type="binding site" evidence="13 15">
    <location>
        <begin position="353"/>
        <end position="355"/>
    </location>
    <ligand>
        <name>IMP</name>
        <dbReference type="ChEBI" id="CHEBI:58053"/>
    </ligand>
</feature>
<keyword evidence="11 18" id="KW-0129">CBS domain</keyword>
<dbReference type="NCBIfam" id="TIGR01302">
    <property type="entry name" value="IMP_dehydrog"/>
    <property type="match status" value="1"/>
</dbReference>
<keyword evidence="10 13" id="KW-0520">NAD</keyword>
<dbReference type="CDD" id="cd04601">
    <property type="entry name" value="CBS_pair_IMPDH"/>
    <property type="match status" value="1"/>
</dbReference>
<dbReference type="STRING" id="499555.BJL86_0913"/>
<dbReference type="InterPro" id="IPR005990">
    <property type="entry name" value="IMP_DH"/>
</dbReference>
<comment type="pathway">
    <text evidence="13 20">Purine metabolism; XMP biosynthesis via de novo pathway; XMP from IMP: step 1/1.</text>
</comment>
<dbReference type="FunFam" id="3.20.20.70:FF:000003">
    <property type="entry name" value="GMP reductase"/>
    <property type="match status" value="1"/>
</dbReference>
<comment type="subunit">
    <text evidence="3 13">Homotetramer.</text>
</comment>
<dbReference type="EC" id="1.1.1.205" evidence="13 20"/>
<gene>
    <name evidence="13" type="primary">guaB</name>
    <name evidence="22" type="ORF">BJL86_0913</name>
</gene>
<evidence type="ECO:0000259" key="21">
    <source>
        <dbReference type="PROSITE" id="PS51371"/>
    </source>
</evidence>
<dbReference type="GO" id="GO:0046872">
    <property type="term" value="F:metal ion binding"/>
    <property type="evidence" value="ECO:0007669"/>
    <property type="project" value="UniProtKB-UniRule"/>
</dbReference>
<comment type="function">
    <text evidence="13">Catalyzes the conversion of inosine 5'-phosphate (IMP) to xanthosine 5'-phosphate (XMP), the first committed and rate-limiting step in the de novo synthesis of guanine nucleotides, and therefore plays an important role in the regulation of cell growth.</text>
</comment>
<dbReference type="PROSITE" id="PS00487">
    <property type="entry name" value="IMP_DH_GMP_RED"/>
    <property type="match status" value="1"/>
</dbReference>
<evidence type="ECO:0000256" key="4">
    <source>
        <dbReference type="ARBA" id="ARBA00022723"/>
    </source>
</evidence>
<dbReference type="SUPFAM" id="SSF54631">
    <property type="entry name" value="CBS-domain pair"/>
    <property type="match status" value="1"/>
</dbReference>
<dbReference type="PROSITE" id="PS51371">
    <property type="entry name" value="CBS"/>
    <property type="match status" value="2"/>
</dbReference>
<feature type="binding site" evidence="13">
    <location>
        <position position="491"/>
    </location>
    <ligand>
        <name>K(+)</name>
        <dbReference type="ChEBI" id="CHEBI:29103"/>
        <note>ligand shared between two tetrameric partners</note>
    </ligand>
</feature>
<evidence type="ECO:0000256" key="11">
    <source>
        <dbReference type="ARBA" id="ARBA00023122"/>
    </source>
</evidence>
<protein>
    <recommendedName>
        <fullName evidence="13 20">Inosine-5'-monophosphate dehydrogenase</fullName>
        <shortName evidence="13">IMP dehydrogenase</shortName>
        <shortName evidence="13">IMPD</shortName>
        <shortName evidence="13">IMPDH</shortName>
        <ecNumber evidence="13 20">1.1.1.205</ecNumber>
    </recommendedName>
</protein>
<evidence type="ECO:0000256" key="20">
    <source>
        <dbReference type="RuleBase" id="RU003928"/>
    </source>
</evidence>
<dbReference type="SUPFAM" id="SSF51412">
    <property type="entry name" value="Inosine monophosphate dehydrogenase (IMPDH)"/>
    <property type="match status" value="1"/>
</dbReference>
<keyword evidence="4 13" id="KW-0479">Metal-binding</keyword>
<dbReference type="SMART" id="SM01240">
    <property type="entry name" value="IMPDH"/>
    <property type="match status" value="1"/>
</dbReference>
<proteinExistence type="inferred from homology"/>
<organism evidence="22 23">
    <name type="scientific">Dietzia timorensis</name>
    <dbReference type="NCBI Taxonomy" id="499555"/>
    <lineage>
        <taxon>Bacteria</taxon>
        <taxon>Bacillati</taxon>
        <taxon>Actinomycetota</taxon>
        <taxon>Actinomycetes</taxon>
        <taxon>Mycobacteriales</taxon>
        <taxon>Dietziaceae</taxon>
        <taxon>Dietzia</taxon>
    </lineage>
</organism>
<dbReference type="InterPro" id="IPR013785">
    <property type="entry name" value="Aldolase_TIM"/>
</dbReference>
<feature type="binding site" evidence="13 15">
    <location>
        <position position="437"/>
    </location>
    <ligand>
        <name>IMP</name>
        <dbReference type="ChEBI" id="CHEBI:58053"/>
    </ligand>
</feature>
<feature type="binding site" evidence="16">
    <location>
        <begin position="263"/>
        <end position="265"/>
    </location>
    <ligand>
        <name>NAD(+)</name>
        <dbReference type="ChEBI" id="CHEBI:57540"/>
    </ligand>
</feature>
<evidence type="ECO:0000256" key="14">
    <source>
        <dbReference type="PIRSR" id="PIRSR000130-1"/>
    </source>
</evidence>
<dbReference type="Pfam" id="PF00478">
    <property type="entry name" value="IMPDH"/>
    <property type="match status" value="1"/>
</dbReference>
<dbReference type="AlphaFoldDB" id="A0A173LHA5"/>
<dbReference type="GO" id="GO:0000166">
    <property type="term" value="F:nucleotide binding"/>
    <property type="evidence" value="ECO:0007669"/>
    <property type="project" value="UniProtKB-UniRule"/>
</dbReference>
<dbReference type="HAMAP" id="MF_01964">
    <property type="entry name" value="IMPDH"/>
    <property type="match status" value="1"/>
</dbReference>
<feature type="domain" description="CBS" evidence="21">
    <location>
        <begin position="169"/>
        <end position="226"/>
    </location>
</feature>
<evidence type="ECO:0000256" key="19">
    <source>
        <dbReference type="RuleBase" id="RU003927"/>
    </source>
</evidence>
<comment type="cofactor">
    <cofactor evidence="1 13">
        <name>K(+)</name>
        <dbReference type="ChEBI" id="CHEBI:29103"/>
    </cofactor>
</comment>
<evidence type="ECO:0000256" key="6">
    <source>
        <dbReference type="ARBA" id="ARBA00022749"/>
    </source>
</evidence>
<keyword evidence="23" id="KW-1185">Reference proteome</keyword>
<evidence type="ECO:0000256" key="13">
    <source>
        <dbReference type="HAMAP-Rule" id="MF_01964"/>
    </source>
</evidence>
<evidence type="ECO:0000256" key="2">
    <source>
        <dbReference type="ARBA" id="ARBA00005502"/>
    </source>
</evidence>
<dbReference type="PANTHER" id="PTHR11911">
    <property type="entry name" value="INOSINE-5-MONOPHOSPHATE DEHYDROGENASE RELATED"/>
    <property type="match status" value="1"/>
</dbReference>
<keyword evidence="8 13" id="KW-0630">Potassium</keyword>
<dbReference type="InterPro" id="IPR001093">
    <property type="entry name" value="IMP_DH_GMPRt"/>
</dbReference>
<feature type="binding site" evidence="13 15">
    <location>
        <begin position="376"/>
        <end position="377"/>
    </location>
    <ligand>
        <name>IMP</name>
        <dbReference type="ChEBI" id="CHEBI:58053"/>
    </ligand>
</feature>
<evidence type="ECO:0000256" key="17">
    <source>
        <dbReference type="PIRSR" id="PIRSR000130-4"/>
    </source>
</evidence>
<keyword evidence="7 13" id="KW-0658">Purine biosynthesis</keyword>
<evidence type="ECO:0000313" key="22">
    <source>
        <dbReference type="EMBL" id="ANI91706.1"/>
    </source>
</evidence>
<dbReference type="GO" id="GO:0006183">
    <property type="term" value="P:GTP biosynthetic process"/>
    <property type="evidence" value="ECO:0007669"/>
    <property type="project" value="TreeGrafter"/>
</dbReference>
<feature type="binding site" description="in other chain" evidence="13 17">
    <location>
        <position position="315"/>
    </location>
    <ligand>
        <name>K(+)</name>
        <dbReference type="ChEBI" id="CHEBI:29103"/>
        <note>ligand shared between two tetrameric partners</note>
    </ligand>
</feature>
<feature type="domain" description="CBS" evidence="21">
    <location>
        <begin position="109"/>
        <end position="165"/>
    </location>
</feature>
<reference evidence="22 23" key="1">
    <citation type="submission" date="2016-06" db="EMBL/GenBank/DDBJ databases">
        <title>Complete genome sequence of a saline-alkali tolerant type strain Dietzia timorensis ID05-A0528T.</title>
        <authorList>
            <person name="Wu X."/>
        </authorList>
    </citation>
    <scope>NUCLEOTIDE SEQUENCE [LARGE SCALE GENOMIC DNA]</scope>
    <source>
        <strain evidence="22 23">ID05-A0528</strain>
    </source>
</reference>
<evidence type="ECO:0000256" key="3">
    <source>
        <dbReference type="ARBA" id="ARBA00011881"/>
    </source>
</evidence>
<dbReference type="EMBL" id="CP015961">
    <property type="protein sequence ID" value="ANI91706.1"/>
    <property type="molecule type" value="Genomic_DNA"/>
</dbReference>
<dbReference type="PANTHER" id="PTHR11911:SF111">
    <property type="entry name" value="INOSINE-5'-MONOPHOSPHATE DEHYDROGENASE"/>
    <property type="match status" value="1"/>
</dbReference>
<evidence type="ECO:0000313" key="23">
    <source>
        <dbReference type="Proteomes" id="UP000186104"/>
    </source>
</evidence>
<evidence type="ECO:0000256" key="7">
    <source>
        <dbReference type="ARBA" id="ARBA00022755"/>
    </source>
</evidence>
<dbReference type="PIRSF" id="PIRSF000130">
    <property type="entry name" value="IMPDH"/>
    <property type="match status" value="1"/>
</dbReference>
<evidence type="ECO:0000256" key="15">
    <source>
        <dbReference type="PIRSR" id="PIRSR000130-2"/>
    </source>
</evidence>
<feature type="binding site" evidence="13">
    <location>
        <position position="490"/>
    </location>
    <ligand>
        <name>K(+)</name>
        <dbReference type="ChEBI" id="CHEBI:29103"/>
        <note>ligand shared between two tetrameric partners</note>
    </ligand>
</feature>